<dbReference type="SUPFAM" id="SSF55729">
    <property type="entry name" value="Acyl-CoA N-acyltransferases (Nat)"/>
    <property type="match status" value="1"/>
</dbReference>
<dbReference type="Proteomes" id="UP000476820">
    <property type="component" value="Unassembled WGS sequence"/>
</dbReference>
<dbReference type="Proteomes" id="UP000473681">
    <property type="component" value="Unassembled WGS sequence"/>
</dbReference>
<dbReference type="EC" id="2.3.1.-" evidence="4"/>
<dbReference type="InterPro" id="IPR000182">
    <property type="entry name" value="GNAT_dom"/>
</dbReference>
<gene>
    <name evidence="4" type="ORF">FC774_07635</name>
    <name evidence="5" type="ORF">FDB51_01155</name>
</gene>
<proteinExistence type="predicted"/>
<keyword evidence="1 4" id="KW-0808">Transferase</keyword>
<feature type="domain" description="N-acetyltransferase" evidence="3">
    <location>
        <begin position="1"/>
        <end position="145"/>
    </location>
</feature>
<dbReference type="NCBIfam" id="NF007853">
    <property type="entry name" value="PRK10562.1"/>
    <property type="match status" value="1"/>
</dbReference>
<evidence type="ECO:0000313" key="5">
    <source>
        <dbReference type="EMBL" id="NFN33759.1"/>
    </source>
</evidence>
<protein>
    <submittedName>
        <fullName evidence="4">N-acetyltransferase</fullName>
        <ecNumber evidence="4">2.3.1.-</ecNumber>
    </submittedName>
</protein>
<sequence length="146" mass="17595">MIRKFKLNELDDVLKIWFDTNIEAHDFIQKEYWTENYDLVKQMLPSADIYVYDENNVIKGFIGIVEENYIAGLFVKKEYQRDGIGQMLIEYCKSKYLSLKLDVFIKNKNALNFYYKNNFKVLDEHINEDTKESEYTMFFHGKKLKL</sequence>
<dbReference type="PROSITE" id="PS51186">
    <property type="entry name" value="GNAT"/>
    <property type="match status" value="1"/>
</dbReference>
<dbReference type="Pfam" id="PF13673">
    <property type="entry name" value="Acetyltransf_10"/>
    <property type="match status" value="1"/>
</dbReference>
<dbReference type="EMBL" id="SWOV01000015">
    <property type="protein sequence ID" value="NFF87745.1"/>
    <property type="molecule type" value="Genomic_DNA"/>
</dbReference>
<evidence type="ECO:0000256" key="2">
    <source>
        <dbReference type="ARBA" id="ARBA00023315"/>
    </source>
</evidence>
<reference evidence="6 7" key="1">
    <citation type="submission" date="2019-04" db="EMBL/GenBank/DDBJ databases">
        <title>Genome sequencing of Clostridium botulinum Groups I-IV and Clostridium butyricum.</title>
        <authorList>
            <person name="Brunt J."/>
            <person name="Van Vliet A.H.M."/>
            <person name="Stringer S.C."/>
            <person name="Carter A.T."/>
            <person name="Peck M.W."/>
        </authorList>
    </citation>
    <scope>NUCLEOTIDE SEQUENCE [LARGE SCALE GENOMIC DNA]</scope>
    <source>
        <strain evidence="4 7">1605</strain>
        <strain evidence="5 6">CB-K-33E</strain>
    </source>
</reference>
<dbReference type="AlphaFoldDB" id="A0A0C2N2T2"/>
<dbReference type="RefSeq" id="WP_041084263.1">
    <property type="nucleotide sequence ID" value="NZ_CP070936.1"/>
</dbReference>
<dbReference type="InterPro" id="IPR016181">
    <property type="entry name" value="Acyl_CoA_acyltransferase"/>
</dbReference>
<dbReference type="GO" id="GO:0016747">
    <property type="term" value="F:acyltransferase activity, transferring groups other than amino-acyl groups"/>
    <property type="evidence" value="ECO:0007669"/>
    <property type="project" value="InterPro"/>
</dbReference>
<dbReference type="EMBL" id="SWVK01000001">
    <property type="protein sequence ID" value="NFN33759.1"/>
    <property type="molecule type" value="Genomic_DNA"/>
</dbReference>
<keyword evidence="2 4" id="KW-0012">Acyltransferase</keyword>
<accession>A0A0C2N2T2</accession>
<dbReference type="OrthoDB" id="88131at2"/>
<evidence type="ECO:0000313" key="4">
    <source>
        <dbReference type="EMBL" id="NFF87745.1"/>
    </source>
</evidence>
<dbReference type="PANTHER" id="PTHR43800:SF1">
    <property type="entry name" value="PEPTIDYL-LYSINE N-ACETYLTRANSFERASE YJAB"/>
    <property type="match status" value="1"/>
</dbReference>
<dbReference type="CDD" id="cd04301">
    <property type="entry name" value="NAT_SF"/>
    <property type="match status" value="1"/>
</dbReference>
<organism evidence="4 7">
    <name type="scientific">Clostridium botulinum</name>
    <dbReference type="NCBI Taxonomy" id="1491"/>
    <lineage>
        <taxon>Bacteria</taxon>
        <taxon>Bacillati</taxon>
        <taxon>Bacillota</taxon>
        <taxon>Clostridia</taxon>
        <taxon>Eubacteriales</taxon>
        <taxon>Clostridiaceae</taxon>
        <taxon>Clostridium</taxon>
    </lineage>
</organism>
<evidence type="ECO:0000256" key="1">
    <source>
        <dbReference type="ARBA" id="ARBA00022679"/>
    </source>
</evidence>
<evidence type="ECO:0000313" key="7">
    <source>
        <dbReference type="Proteomes" id="UP000476820"/>
    </source>
</evidence>
<evidence type="ECO:0000313" key="6">
    <source>
        <dbReference type="Proteomes" id="UP000473681"/>
    </source>
</evidence>
<name>A0A0C2N2T2_CLOBO</name>
<comment type="caution">
    <text evidence="4">The sequence shown here is derived from an EMBL/GenBank/DDBJ whole genome shotgun (WGS) entry which is preliminary data.</text>
</comment>
<dbReference type="PANTHER" id="PTHR43800">
    <property type="entry name" value="PEPTIDYL-LYSINE N-ACETYLTRANSFERASE YJAB"/>
    <property type="match status" value="1"/>
</dbReference>
<evidence type="ECO:0000259" key="3">
    <source>
        <dbReference type="PROSITE" id="PS51186"/>
    </source>
</evidence>
<dbReference type="Gene3D" id="3.40.630.30">
    <property type="match status" value="1"/>
</dbReference>